<dbReference type="RefSeq" id="XP_042921828.1">
    <property type="nucleotide sequence ID" value="XM_043064827.1"/>
</dbReference>
<feature type="compositionally biased region" description="Acidic residues" evidence="1">
    <location>
        <begin position="192"/>
        <end position="206"/>
    </location>
</feature>
<feature type="compositionally biased region" description="Gly residues" evidence="1">
    <location>
        <begin position="131"/>
        <end position="147"/>
    </location>
</feature>
<dbReference type="KEGG" id="cre:CHLRE_08g361650v5"/>
<dbReference type="PANTHER" id="PTHR31288">
    <property type="entry name" value="O-FUCOSYLTRANSFERASE FAMILY PROTEIN"/>
    <property type="match status" value="1"/>
</dbReference>
<keyword evidence="4" id="KW-1185">Reference proteome</keyword>
<dbReference type="Gene3D" id="3.40.50.11350">
    <property type="match status" value="1"/>
</dbReference>
<feature type="region of interest" description="Disordered" evidence="1">
    <location>
        <begin position="453"/>
        <end position="479"/>
    </location>
</feature>
<dbReference type="OrthoDB" id="534338at2759"/>
<reference evidence="3 4" key="1">
    <citation type="journal article" date="2007" name="Science">
        <title>The Chlamydomonas genome reveals the evolution of key animal and plant functions.</title>
        <authorList>
            <person name="Merchant S.S."/>
            <person name="Prochnik S.E."/>
            <person name="Vallon O."/>
            <person name="Harris E.H."/>
            <person name="Karpowicz S.J."/>
            <person name="Witman G.B."/>
            <person name="Terry A."/>
            <person name="Salamov A."/>
            <person name="Fritz-Laylin L.K."/>
            <person name="Marechal-Drouard L."/>
            <person name="Marshall W.F."/>
            <person name="Qu L.H."/>
            <person name="Nelson D.R."/>
            <person name="Sanderfoot A.A."/>
            <person name="Spalding M.H."/>
            <person name="Kapitonov V.V."/>
            <person name="Ren Q."/>
            <person name="Ferris P."/>
            <person name="Lindquist E."/>
            <person name="Shapiro H."/>
            <person name="Lucas S.M."/>
            <person name="Grimwood J."/>
            <person name="Schmutz J."/>
            <person name="Cardol P."/>
            <person name="Cerutti H."/>
            <person name="Chanfreau G."/>
            <person name="Chen C.L."/>
            <person name="Cognat V."/>
            <person name="Croft M.T."/>
            <person name="Dent R."/>
            <person name="Dutcher S."/>
            <person name="Fernandez E."/>
            <person name="Fukuzawa H."/>
            <person name="Gonzalez-Ballester D."/>
            <person name="Gonzalez-Halphen D."/>
            <person name="Hallmann A."/>
            <person name="Hanikenne M."/>
            <person name="Hippler M."/>
            <person name="Inwood W."/>
            <person name="Jabbari K."/>
            <person name="Kalanon M."/>
            <person name="Kuras R."/>
            <person name="Lefebvre P.A."/>
            <person name="Lemaire S.D."/>
            <person name="Lobanov A.V."/>
            <person name="Lohr M."/>
            <person name="Manuell A."/>
            <person name="Meier I."/>
            <person name="Mets L."/>
            <person name="Mittag M."/>
            <person name="Mittelmeier T."/>
            <person name="Moroney J.V."/>
            <person name="Moseley J."/>
            <person name="Napoli C."/>
            <person name="Nedelcu A.M."/>
            <person name="Niyogi K."/>
            <person name="Novoselov S.V."/>
            <person name="Paulsen I.T."/>
            <person name="Pazour G."/>
            <person name="Purton S."/>
            <person name="Ral J.P."/>
            <person name="Riano-Pachon D.M."/>
            <person name="Riekhof W."/>
            <person name="Rymarquis L."/>
            <person name="Schroda M."/>
            <person name="Stern D."/>
            <person name="Umen J."/>
            <person name="Willows R."/>
            <person name="Wilson N."/>
            <person name="Zimmer S.L."/>
            <person name="Allmer J."/>
            <person name="Balk J."/>
            <person name="Bisova K."/>
            <person name="Chen C.J."/>
            <person name="Elias M."/>
            <person name="Gendler K."/>
            <person name="Hauser C."/>
            <person name="Lamb M.R."/>
            <person name="Ledford H."/>
            <person name="Long J.C."/>
            <person name="Minagawa J."/>
            <person name="Page M.D."/>
            <person name="Pan J."/>
            <person name="Pootakham W."/>
            <person name="Roje S."/>
            <person name="Rose A."/>
            <person name="Stahlberg E."/>
            <person name="Terauchi A.M."/>
            <person name="Yang P."/>
            <person name="Ball S."/>
            <person name="Bowler C."/>
            <person name="Dieckmann C.L."/>
            <person name="Gladyshev V.N."/>
            <person name="Green P."/>
            <person name="Jorgensen R."/>
            <person name="Mayfield S."/>
            <person name="Mueller-Roeber B."/>
            <person name="Rajamani S."/>
            <person name="Sayre R.T."/>
            <person name="Brokstein P."/>
            <person name="Dubchak I."/>
            <person name="Goodstein D."/>
            <person name="Hornick L."/>
            <person name="Huang Y.W."/>
            <person name="Jhaveri J."/>
            <person name="Luo Y."/>
            <person name="Martinez D."/>
            <person name="Ngau W.C."/>
            <person name="Otillar B."/>
            <person name="Poliakov A."/>
            <person name="Porter A."/>
            <person name="Szajkowski L."/>
            <person name="Werner G."/>
            <person name="Zhou K."/>
            <person name="Grigoriev I.V."/>
            <person name="Rokhsar D.S."/>
            <person name="Grossman A.R."/>
        </authorList>
    </citation>
    <scope>NUCLEOTIDE SEQUENCE [LARGE SCALE GENOMIC DNA]</scope>
    <source>
        <strain evidence="4">CC-503</strain>
    </source>
</reference>
<dbReference type="Proteomes" id="UP000006906">
    <property type="component" value="Chromosome 8"/>
</dbReference>
<dbReference type="InParanoid" id="A0A2K3DGJ8"/>
<dbReference type="GeneID" id="5721587"/>
<name>A0A2K3DGJ8_CHLRE</name>
<dbReference type="EMBL" id="CM008969">
    <property type="protein sequence ID" value="PNW79652.1"/>
    <property type="molecule type" value="Genomic_DNA"/>
</dbReference>
<feature type="signal peptide" evidence="2">
    <location>
        <begin position="1"/>
        <end position="21"/>
    </location>
</feature>
<evidence type="ECO:0000256" key="2">
    <source>
        <dbReference type="SAM" id="SignalP"/>
    </source>
</evidence>
<gene>
    <name evidence="3" type="ORF">CHLRE_08g361650v5</name>
</gene>
<dbReference type="InterPro" id="IPR024709">
    <property type="entry name" value="FucosylTrfase_pln"/>
</dbReference>
<dbReference type="GO" id="GO:0016757">
    <property type="term" value="F:glycosyltransferase activity"/>
    <property type="evidence" value="ECO:0000318"/>
    <property type="project" value="GO_Central"/>
</dbReference>
<evidence type="ECO:0000256" key="1">
    <source>
        <dbReference type="SAM" id="MobiDB-lite"/>
    </source>
</evidence>
<evidence type="ECO:0000313" key="4">
    <source>
        <dbReference type="Proteomes" id="UP000006906"/>
    </source>
</evidence>
<dbReference type="CDD" id="cd11296">
    <property type="entry name" value="O-FucT_like"/>
    <property type="match status" value="1"/>
</dbReference>
<dbReference type="PANTHER" id="PTHR31288:SF22">
    <property type="entry name" value="O-FUCOSYLTRANSFERASE 9"/>
    <property type="match status" value="1"/>
</dbReference>
<proteinExistence type="predicted"/>
<dbReference type="ExpressionAtlas" id="A0A2K3DGJ8">
    <property type="expression patterns" value="baseline"/>
</dbReference>
<accession>A0A2K3DGJ8</accession>
<protein>
    <recommendedName>
        <fullName evidence="5">O-fucosyltransferase family protein</fullName>
    </recommendedName>
</protein>
<dbReference type="AlphaFoldDB" id="A0A2K3DGJ8"/>
<feature type="region of interest" description="Disordered" evidence="1">
    <location>
        <begin position="131"/>
        <end position="222"/>
    </location>
</feature>
<dbReference type="GO" id="GO:0005794">
    <property type="term" value="C:Golgi apparatus"/>
    <property type="evidence" value="ECO:0000318"/>
    <property type="project" value="GO_Central"/>
</dbReference>
<dbReference type="Gramene" id="PNW79652">
    <property type="protein sequence ID" value="PNW79652"/>
    <property type="gene ID" value="CHLRE_08g361650v5"/>
</dbReference>
<keyword evidence="2" id="KW-0732">Signal</keyword>
<sequence length="564" mass="61830">MHAYLLYTLLLSLYISTSIAGAQREAERAGGEDGAGPLYIVPILWHGPNNQITTIKEAISLAHLLTSGDRRRGQAGSRRVVVAIPDLQEHKFSDGGARFMFASELFDLAALTAAGVDHVPLAQLRGLVETGAGGAGSEAGSEAGQGRGKGRRRQQQIREQQGKRRLQWEAGQGQGQGQGQRERQRRRAQREQEDEQEQEEEEEAEEQQEREADQAEPEDGGVVWDGRLDAVLFFRDTEFPPVQSMLDDMGVGLQAPGRGKTTWLRSPVSVTRGCSSTQVAELRSMLRPYRFVAMLSYDDFALQTHKLAGTLLSDCGADLCCEAYKTRSPLFHKSELIYGLAEDFVGKAIGKGKPFIAAHIRPMPDPCVVLWQSPNENLDPKQLEDTCRTDFMYYRFVPNLQSLMQQHPAARTVFIMTHPLIRPRVFRMLQAGGISPVFIDMAQFNASVTAAEAGSSSSSSSSSSAGGSSSRSSRAPMRTSMSNSLLAMVEEAVAATATVFLGSGESSMTGMIVQERLARGMAPESTYFMSPHPNCTVTPCALRDYYTRRAERLARQGTLKAMQP</sequence>
<feature type="compositionally biased region" description="Low complexity" evidence="1">
    <location>
        <begin position="453"/>
        <end position="475"/>
    </location>
</feature>
<feature type="chain" id="PRO_5014444214" description="O-fucosyltransferase family protein" evidence="2">
    <location>
        <begin position="22"/>
        <end position="564"/>
    </location>
</feature>
<evidence type="ECO:0000313" key="3">
    <source>
        <dbReference type="EMBL" id="PNW79652.1"/>
    </source>
</evidence>
<organism evidence="3 4">
    <name type="scientific">Chlamydomonas reinhardtii</name>
    <name type="common">Chlamydomonas smithii</name>
    <dbReference type="NCBI Taxonomy" id="3055"/>
    <lineage>
        <taxon>Eukaryota</taxon>
        <taxon>Viridiplantae</taxon>
        <taxon>Chlorophyta</taxon>
        <taxon>core chlorophytes</taxon>
        <taxon>Chlorophyceae</taxon>
        <taxon>CS clade</taxon>
        <taxon>Chlamydomonadales</taxon>
        <taxon>Chlamydomonadaceae</taxon>
        <taxon>Chlamydomonas</taxon>
    </lineage>
</organism>
<evidence type="ECO:0008006" key="5">
    <source>
        <dbReference type="Google" id="ProtNLM"/>
    </source>
</evidence>